<organism evidence="3 4">
    <name type="scientific">Trematosphaeria pertusa</name>
    <dbReference type="NCBI Taxonomy" id="390896"/>
    <lineage>
        <taxon>Eukaryota</taxon>
        <taxon>Fungi</taxon>
        <taxon>Dikarya</taxon>
        <taxon>Ascomycota</taxon>
        <taxon>Pezizomycotina</taxon>
        <taxon>Dothideomycetes</taxon>
        <taxon>Pleosporomycetidae</taxon>
        <taxon>Pleosporales</taxon>
        <taxon>Massarineae</taxon>
        <taxon>Trematosphaeriaceae</taxon>
        <taxon>Trematosphaeria</taxon>
    </lineage>
</organism>
<reference evidence="3" key="1">
    <citation type="journal article" date="2020" name="Stud. Mycol.">
        <title>101 Dothideomycetes genomes: a test case for predicting lifestyles and emergence of pathogens.</title>
        <authorList>
            <person name="Haridas S."/>
            <person name="Albert R."/>
            <person name="Binder M."/>
            <person name="Bloem J."/>
            <person name="Labutti K."/>
            <person name="Salamov A."/>
            <person name="Andreopoulos B."/>
            <person name="Baker S."/>
            <person name="Barry K."/>
            <person name="Bills G."/>
            <person name="Bluhm B."/>
            <person name="Cannon C."/>
            <person name="Castanera R."/>
            <person name="Culley D."/>
            <person name="Daum C."/>
            <person name="Ezra D."/>
            <person name="Gonzalez J."/>
            <person name="Henrissat B."/>
            <person name="Kuo A."/>
            <person name="Liang C."/>
            <person name="Lipzen A."/>
            <person name="Lutzoni F."/>
            <person name="Magnuson J."/>
            <person name="Mondo S."/>
            <person name="Nolan M."/>
            <person name="Ohm R."/>
            <person name="Pangilinan J."/>
            <person name="Park H.-J."/>
            <person name="Ramirez L."/>
            <person name="Alfaro M."/>
            <person name="Sun H."/>
            <person name="Tritt A."/>
            <person name="Yoshinaga Y."/>
            <person name="Zwiers L.-H."/>
            <person name="Turgeon B."/>
            <person name="Goodwin S."/>
            <person name="Spatafora J."/>
            <person name="Crous P."/>
            <person name="Grigoriev I."/>
        </authorList>
    </citation>
    <scope>NUCLEOTIDE SEQUENCE</scope>
    <source>
        <strain evidence="3">CBS 122368</strain>
    </source>
</reference>
<feature type="coiled-coil region" evidence="1">
    <location>
        <begin position="53"/>
        <end position="80"/>
    </location>
</feature>
<dbReference type="EMBL" id="ML987203">
    <property type="protein sequence ID" value="KAF2244212.1"/>
    <property type="molecule type" value="Genomic_DNA"/>
</dbReference>
<evidence type="ECO:0000256" key="2">
    <source>
        <dbReference type="SAM" id="MobiDB-lite"/>
    </source>
</evidence>
<evidence type="ECO:0000313" key="3">
    <source>
        <dbReference type="EMBL" id="KAF2244212.1"/>
    </source>
</evidence>
<dbReference type="GeneID" id="54589192"/>
<sequence>MAKRKAVADDEETETLDKLQECEDRMEANRDAEILARIQKCDDRIASWTKTQNSTEQSEATAARRKIKNLRRSKRQLEVALAKRGKMRNGQTDGGERKFGESGKYAGMGEVRVGQNGKYADRGGNGLEEGVEELFGVGFAAVNGVRFPAREEGGTGGTLVETEKPKSLGALGRF</sequence>
<keyword evidence="1" id="KW-0175">Coiled coil</keyword>
<name>A0A6A6I2L3_9PLEO</name>
<feature type="region of interest" description="Disordered" evidence="2">
    <location>
        <begin position="150"/>
        <end position="174"/>
    </location>
</feature>
<dbReference type="AlphaFoldDB" id="A0A6A6I2L3"/>
<dbReference type="RefSeq" id="XP_033679216.1">
    <property type="nucleotide sequence ID" value="XM_033835862.1"/>
</dbReference>
<dbReference type="Proteomes" id="UP000800094">
    <property type="component" value="Unassembled WGS sequence"/>
</dbReference>
<gene>
    <name evidence="3" type="ORF">BU26DRAFT_608670</name>
</gene>
<accession>A0A6A6I2L3</accession>
<proteinExistence type="predicted"/>
<evidence type="ECO:0000256" key="1">
    <source>
        <dbReference type="SAM" id="Coils"/>
    </source>
</evidence>
<evidence type="ECO:0000313" key="4">
    <source>
        <dbReference type="Proteomes" id="UP000800094"/>
    </source>
</evidence>
<keyword evidence="4" id="KW-1185">Reference proteome</keyword>
<protein>
    <submittedName>
        <fullName evidence="3">Uncharacterized protein</fullName>
    </submittedName>
</protein>
<feature type="region of interest" description="Disordered" evidence="2">
    <location>
        <begin position="80"/>
        <end position="103"/>
    </location>
</feature>